<name>A0A3M7QBD3_BRAPC</name>
<keyword evidence="4" id="KW-0521">NADP</keyword>
<evidence type="ECO:0000256" key="7">
    <source>
        <dbReference type="ARBA" id="ARBA00023098"/>
    </source>
</evidence>
<evidence type="ECO:0000256" key="3">
    <source>
        <dbReference type="ARBA" id="ARBA00022692"/>
    </source>
</evidence>
<dbReference type="GO" id="GO:0016020">
    <property type="term" value="C:membrane"/>
    <property type="evidence" value="ECO:0007669"/>
    <property type="project" value="UniProtKB-SubCell"/>
</dbReference>
<dbReference type="FunFam" id="3.40.50.720:FF:000131">
    <property type="entry name" value="Short-chain dehydrogenase/reductase 3"/>
    <property type="match status" value="1"/>
</dbReference>
<evidence type="ECO:0000256" key="4">
    <source>
        <dbReference type="ARBA" id="ARBA00022857"/>
    </source>
</evidence>
<comment type="function">
    <text evidence="9">Catalyzes the reduction of all-trans-retinal to all-trans-retinol in the presence of NADPH.</text>
</comment>
<dbReference type="Gene3D" id="3.40.50.720">
    <property type="entry name" value="NAD(P)-binding Rossmann-like Domain"/>
    <property type="match status" value="1"/>
</dbReference>
<comment type="caution">
    <text evidence="14">The sequence shown here is derived from an EMBL/GenBank/DDBJ whole genome shotgun (WGS) entry which is preliminary data.</text>
</comment>
<comment type="subcellular location">
    <subcellularLocation>
        <location evidence="1">Membrane</location>
        <topology evidence="1">Multi-pass membrane protein</topology>
    </subcellularLocation>
</comment>
<evidence type="ECO:0000313" key="14">
    <source>
        <dbReference type="EMBL" id="RNA08291.1"/>
    </source>
</evidence>
<comment type="similarity">
    <text evidence="2 12">Belongs to the short-chain dehydrogenases/reductases (SDR) family.</text>
</comment>
<dbReference type="CDD" id="cd05339">
    <property type="entry name" value="17beta-HSDXI-like_SDR_c"/>
    <property type="match status" value="1"/>
</dbReference>
<keyword evidence="3 13" id="KW-0812">Transmembrane</keyword>
<evidence type="ECO:0000256" key="5">
    <source>
        <dbReference type="ARBA" id="ARBA00022989"/>
    </source>
</evidence>
<evidence type="ECO:0000256" key="10">
    <source>
        <dbReference type="ARBA" id="ARBA00068717"/>
    </source>
</evidence>
<dbReference type="Proteomes" id="UP000276133">
    <property type="component" value="Unassembled WGS sequence"/>
</dbReference>
<keyword evidence="7" id="KW-0443">Lipid metabolism</keyword>
<evidence type="ECO:0000256" key="12">
    <source>
        <dbReference type="RuleBase" id="RU000363"/>
    </source>
</evidence>
<accession>A0A3M7QBD3</accession>
<keyword evidence="8 13" id="KW-0472">Membrane</keyword>
<dbReference type="AlphaFoldDB" id="A0A3M7QBD3"/>
<dbReference type="InterPro" id="IPR036291">
    <property type="entry name" value="NAD(P)-bd_dom_sf"/>
</dbReference>
<evidence type="ECO:0000256" key="11">
    <source>
        <dbReference type="ARBA" id="ARBA00082544"/>
    </source>
</evidence>
<dbReference type="GO" id="GO:0052650">
    <property type="term" value="F:all-trans-retinol dehydrogenase (NADP+) activity"/>
    <property type="evidence" value="ECO:0007669"/>
    <property type="project" value="UniProtKB-ARBA"/>
</dbReference>
<dbReference type="STRING" id="10195.A0A3M7QBD3"/>
<keyword evidence="15" id="KW-1185">Reference proteome</keyword>
<dbReference type="EMBL" id="REGN01006783">
    <property type="protein sequence ID" value="RNA08291.1"/>
    <property type="molecule type" value="Genomic_DNA"/>
</dbReference>
<proteinExistence type="inferred from homology"/>
<dbReference type="SUPFAM" id="SSF51735">
    <property type="entry name" value="NAD(P)-binding Rossmann-fold domains"/>
    <property type="match status" value="1"/>
</dbReference>
<dbReference type="PANTHER" id="PTHR24322:SF736">
    <property type="entry name" value="RETINOL DEHYDROGENASE 10"/>
    <property type="match status" value="1"/>
</dbReference>
<evidence type="ECO:0000256" key="9">
    <source>
        <dbReference type="ARBA" id="ARBA00059620"/>
    </source>
</evidence>
<evidence type="ECO:0000256" key="2">
    <source>
        <dbReference type="ARBA" id="ARBA00006484"/>
    </source>
</evidence>
<evidence type="ECO:0000256" key="13">
    <source>
        <dbReference type="SAM" id="Phobius"/>
    </source>
</evidence>
<evidence type="ECO:0000256" key="8">
    <source>
        <dbReference type="ARBA" id="ARBA00023136"/>
    </source>
</evidence>
<dbReference type="PRINTS" id="PR00080">
    <property type="entry name" value="SDRFAMILY"/>
</dbReference>
<organism evidence="14 15">
    <name type="scientific">Brachionus plicatilis</name>
    <name type="common">Marine rotifer</name>
    <name type="synonym">Brachionus muelleri</name>
    <dbReference type="NCBI Taxonomy" id="10195"/>
    <lineage>
        <taxon>Eukaryota</taxon>
        <taxon>Metazoa</taxon>
        <taxon>Spiralia</taxon>
        <taxon>Gnathifera</taxon>
        <taxon>Rotifera</taxon>
        <taxon>Eurotatoria</taxon>
        <taxon>Monogononta</taxon>
        <taxon>Pseudotrocha</taxon>
        <taxon>Ploima</taxon>
        <taxon>Brachionidae</taxon>
        <taxon>Brachionus</taxon>
    </lineage>
</organism>
<sequence length="314" mass="35701">MSMVHMGISFFVELIFLILEFLKVMFWTVFYFIFSPTEKYVRNEIVLITGSGKGLGRALAIEFAKRGSILVLIDIQDTENSKTVELVKTTGLNSKRINAYHFILSRSREEIREVCECIRRDVGEVTIIINNAGIQAFRSFMECKEDEFISTMRVNIFASYWFLREFLPSMLSRNHGHIVSVASSAGLFGFCHMSDNCTSKFALVGMMESLDHELTLAGYDGICTTLVYPASINTTLYAKSRHLFNYLTTPLPPQFVAKRIMHAILVNQKNVCIPRVLYLLSVLKSILPSKAFMLIANFVLQPSRPNLEVNLNTF</sequence>
<evidence type="ECO:0000256" key="6">
    <source>
        <dbReference type="ARBA" id="ARBA00023002"/>
    </source>
</evidence>
<dbReference type="Pfam" id="PF00106">
    <property type="entry name" value="adh_short"/>
    <property type="match status" value="1"/>
</dbReference>
<protein>
    <recommendedName>
        <fullName evidence="10">Short-chain dehydrogenase/reductase 3</fullName>
    </recommendedName>
    <alternativeName>
        <fullName evidence="11">Retinal short-chain dehydrogenase/reductase 1</fullName>
    </alternativeName>
</protein>
<gene>
    <name evidence="14" type="ORF">BpHYR1_043606</name>
</gene>
<feature type="transmembrane region" description="Helical" evidence="13">
    <location>
        <begin position="6"/>
        <end position="34"/>
    </location>
</feature>
<reference evidence="14 15" key="1">
    <citation type="journal article" date="2018" name="Sci. Rep.">
        <title>Genomic signatures of local adaptation to the degree of environmental predictability in rotifers.</title>
        <authorList>
            <person name="Franch-Gras L."/>
            <person name="Hahn C."/>
            <person name="Garcia-Roger E.M."/>
            <person name="Carmona M.J."/>
            <person name="Serra M."/>
            <person name="Gomez A."/>
        </authorList>
    </citation>
    <scope>NUCLEOTIDE SEQUENCE [LARGE SCALE GENOMIC DNA]</scope>
    <source>
        <strain evidence="14">HYR1</strain>
    </source>
</reference>
<dbReference type="InterPro" id="IPR002347">
    <property type="entry name" value="SDR_fam"/>
</dbReference>
<evidence type="ECO:0000313" key="15">
    <source>
        <dbReference type="Proteomes" id="UP000276133"/>
    </source>
</evidence>
<dbReference type="GO" id="GO:0005811">
    <property type="term" value="C:lipid droplet"/>
    <property type="evidence" value="ECO:0007669"/>
    <property type="project" value="TreeGrafter"/>
</dbReference>
<evidence type="ECO:0000256" key="1">
    <source>
        <dbReference type="ARBA" id="ARBA00004141"/>
    </source>
</evidence>
<keyword evidence="6" id="KW-0560">Oxidoreductase</keyword>
<keyword evidence="5 13" id="KW-1133">Transmembrane helix</keyword>
<dbReference type="PANTHER" id="PTHR24322">
    <property type="entry name" value="PKSB"/>
    <property type="match status" value="1"/>
</dbReference>
<dbReference type="OrthoDB" id="10253736at2759"/>
<dbReference type="PRINTS" id="PR00081">
    <property type="entry name" value="GDHRDH"/>
</dbReference>